<dbReference type="eggNOG" id="COG0457">
    <property type="taxonomic scope" value="Bacteria"/>
</dbReference>
<keyword evidence="5" id="KW-1185">Reference proteome</keyword>
<protein>
    <submittedName>
        <fullName evidence="4">WD-40 repeat-containing protein</fullName>
    </submittedName>
</protein>
<keyword evidence="2" id="KW-0472">Membrane</keyword>
<dbReference type="SUPFAM" id="SSF48452">
    <property type="entry name" value="TPR-like"/>
    <property type="match status" value="1"/>
</dbReference>
<dbReference type="AlphaFoldDB" id="K9VMD1"/>
<dbReference type="InterPro" id="IPR011990">
    <property type="entry name" value="TPR-like_helical_dom_sf"/>
</dbReference>
<dbReference type="Pfam" id="PF20703">
    <property type="entry name" value="nSTAND1"/>
    <property type="match status" value="1"/>
</dbReference>
<evidence type="ECO:0000313" key="5">
    <source>
        <dbReference type="Proteomes" id="UP000010478"/>
    </source>
</evidence>
<dbReference type="EMBL" id="CP003614">
    <property type="protein sequence ID" value="AFZ09091.1"/>
    <property type="molecule type" value="Genomic_DNA"/>
</dbReference>
<dbReference type="HOGENOM" id="CLU_002352_2_0_3"/>
<keyword evidence="2" id="KW-0812">Transmembrane</keyword>
<dbReference type="InterPro" id="IPR049052">
    <property type="entry name" value="nSTAND1"/>
</dbReference>
<dbReference type="InterPro" id="IPR027417">
    <property type="entry name" value="P-loop_NTPase"/>
</dbReference>
<dbReference type="SUPFAM" id="SSF52540">
    <property type="entry name" value="P-loop containing nucleoside triphosphate hydrolases"/>
    <property type="match status" value="1"/>
</dbReference>
<gene>
    <name evidence="4" type="ORF">Osc7112_4813</name>
</gene>
<feature type="transmembrane region" description="Helical" evidence="2">
    <location>
        <begin position="897"/>
        <end position="924"/>
    </location>
</feature>
<reference evidence="4 5" key="1">
    <citation type="submission" date="2012-05" db="EMBL/GenBank/DDBJ databases">
        <title>Finished chromosome of genome of Oscillatoria sp. PCC 7112.</title>
        <authorList>
            <consortium name="US DOE Joint Genome Institute"/>
            <person name="Gugger M."/>
            <person name="Coursin T."/>
            <person name="Rippka R."/>
            <person name="Tandeau De Marsac N."/>
            <person name="Huntemann M."/>
            <person name="Wei C.-L."/>
            <person name="Han J."/>
            <person name="Detter J.C."/>
            <person name="Han C."/>
            <person name="Tapia R."/>
            <person name="Davenport K."/>
            <person name="Daligault H."/>
            <person name="Erkkila T."/>
            <person name="Gu W."/>
            <person name="Munk A.C.C."/>
            <person name="Teshima H."/>
            <person name="Xu Y."/>
            <person name="Chain P."/>
            <person name="Chen A."/>
            <person name="Krypides N."/>
            <person name="Mavromatis K."/>
            <person name="Markowitz V."/>
            <person name="Szeto E."/>
            <person name="Ivanova N."/>
            <person name="Mikhailova N."/>
            <person name="Ovchinnikova G."/>
            <person name="Pagani I."/>
            <person name="Pati A."/>
            <person name="Goodwin L."/>
            <person name="Peters L."/>
            <person name="Pitluck S."/>
            <person name="Woyke T."/>
            <person name="Kerfeld C."/>
        </authorList>
    </citation>
    <scope>NUCLEOTIDE SEQUENCE [LARGE SCALE GENOMIC DNA]</scope>
    <source>
        <strain evidence="4 5">PCC 7112</strain>
    </source>
</reference>
<keyword evidence="1" id="KW-0175">Coiled coil</keyword>
<organism evidence="4 5">
    <name type="scientific">Phormidium nigroviride PCC 7112</name>
    <dbReference type="NCBI Taxonomy" id="179408"/>
    <lineage>
        <taxon>Bacteria</taxon>
        <taxon>Bacillati</taxon>
        <taxon>Cyanobacteriota</taxon>
        <taxon>Cyanophyceae</taxon>
        <taxon>Oscillatoriophycideae</taxon>
        <taxon>Oscillatoriales</taxon>
        <taxon>Oscillatoriaceae</taxon>
        <taxon>Phormidium</taxon>
    </lineage>
</organism>
<dbReference type="RefSeq" id="WP_015178323.1">
    <property type="nucleotide sequence ID" value="NC_019729.1"/>
</dbReference>
<evidence type="ECO:0000313" key="4">
    <source>
        <dbReference type="EMBL" id="AFZ09091.1"/>
    </source>
</evidence>
<evidence type="ECO:0000259" key="3">
    <source>
        <dbReference type="Pfam" id="PF20703"/>
    </source>
</evidence>
<accession>K9VMD1</accession>
<dbReference type="Proteomes" id="UP000010478">
    <property type="component" value="Chromosome"/>
</dbReference>
<dbReference type="OrthoDB" id="433942at2"/>
<dbReference type="Gene3D" id="1.25.40.10">
    <property type="entry name" value="Tetratricopeptide repeat domain"/>
    <property type="match status" value="1"/>
</dbReference>
<dbReference type="STRING" id="179408.Osc7112_4813"/>
<evidence type="ECO:0000256" key="2">
    <source>
        <dbReference type="SAM" id="Phobius"/>
    </source>
</evidence>
<sequence>MVNSNPAEDIAAENERSLSTLVRTIARFQGKFSLTIVRCNYASLRSAMLEKLRDRSTVEYQELVLEPATKTLYQTILNAVQEQPPKALIIVGIESVVALDDLLAGANRARDQLKQDFAFPLILWVTDDVLSKFSRSANDLKSWAPPPIQFTMPPDDLMKLLQQQANQAFADVENFKLDDWEMESLANDLLNAALDQELQASWQFIRGLVEVKKNQIDLAIEHYQQSLTFWQQNHQLERQGIVCQKIAQAYNRKAELHRAGNQGYWQEARKYLQQSLEIFEQVQRHDLAAKCISELCEVLRLLQAWEELENLAKKALEIHEIYGTPSQVAEDYGFLAEVALQSLEWGKACQSAQSALAILAQPGVSQQKNGLYRLLLAKAQRNHTQQSKAVNNLEVAKEITQPQDDVQLYLRILEELRTLYFEQGEYLKAFYIKLEQQAVKSKYGLQAFIGASRLQSPQQIIDIGLESGKSKAEIVEEIEAASGRSRDIKEISKRIRTPACKLTIVHGQSGVGKSSIIQAWLVPALQLTTFEARDILPVLVQSYHDWVRDCGECLKAGIEQLKAVKLPGAIDTPTAILKQLRLNQDRNLLTVLIFDQFEEFFFAYRDPIGRRELYDFLAECLNQISDLKIILSLREDYLFYLLEFNRATNLSIIDNDILTKKICYYLGNFSISDAKAIVQTLTKGSQFYLDDDLANALVADLAGEVGEVRPIELQVVGMQLEKRQITQLSEYQQLGDRAKVKLVEEFLAEVIADCGQENKDIAEVVLYLLTDENNTRPQKTLAELAAYLRIELVELELVLEIVVKSGVVLEVPGTPKRYQLVHDYLVPFARQWKNAKLLEIMEKVKDVQALIQTIEERTEDWKQLLAQAEAEEKELFAKAEAEGKELFAKAEAEGKELFAWLTIILATILSITLIGVLIIMELAWQQVDKA</sequence>
<dbReference type="KEGG" id="oni:Osc7112_4813"/>
<dbReference type="SMART" id="SM00028">
    <property type="entry name" value="TPR"/>
    <property type="match status" value="3"/>
</dbReference>
<dbReference type="InterPro" id="IPR019734">
    <property type="entry name" value="TPR_rpt"/>
</dbReference>
<proteinExistence type="predicted"/>
<feature type="coiled-coil region" evidence="1">
    <location>
        <begin position="837"/>
        <end position="885"/>
    </location>
</feature>
<feature type="domain" description="Novel STAND NTPase 1" evidence="3">
    <location>
        <begin position="483"/>
        <end position="864"/>
    </location>
</feature>
<keyword evidence="2" id="KW-1133">Transmembrane helix</keyword>
<name>K9VMD1_9CYAN</name>
<dbReference type="Gene3D" id="3.40.50.300">
    <property type="entry name" value="P-loop containing nucleotide triphosphate hydrolases"/>
    <property type="match status" value="1"/>
</dbReference>
<evidence type="ECO:0000256" key="1">
    <source>
        <dbReference type="SAM" id="Coils"/>
    </source>
</evidence>